<dbReference type="KEGG" id="spc:Sputcn32_0165"/>
<protein>
    <submittedName>
        <fullName evidence="2">AAA ATPase</fullName>
    </submittedName>
</protein>
<dbReference type="AlphaFoldDB" id="A4Y1R8"/>
<dbReference type="InterPro" id="IPR049945">
    <property type="entry name" value="AAA_22"/>
</dbReference>
<proteinExistence type="predicted"/>
<dbReference type="InterPro" id="IPR003593">
    <property type="entry name" value="AAA+_ATPase"/>
</dbReference>
<dbReference type="SMART" id="SM00382">
    <property type="entry name" value="AAA"/>
    <property type="match status" value="1"/>
</dbReference>
<dbReference type="GO" id="GO:0016887">
    <property type="term" value="F:ATP hydrolysis activity"/>
    <property type="evidence" value="ECO:0007669"/>
    <property type="project" value="InterPro"/>
</dbReference>
<reference evidence="2" key="1">
    <citation type="submission" date="2007-04" db="EMBL/GenBank/DDBJ databases">
        <title>Complete sequence of Shewanella putrefaciens CN-32.</title>
        <authorList>
            <consortium name="US DOE Joint Genome Institute"/>
            <person name="Copeland A."/>
            <person name="Lucas S."/>
            <person name="Lapidus A."/>
            <person name="Barry K."/>
            <person name="Detter J.C."/>
            <person name="Glavina del Rio T."/>
            <person name="Hammon N."/>
            <person name="Israni S."/>
            <person name="Dalin E."/>
            <person name="Tice H."/>
            <person name="Pitluck S."/>
            <person name="Chain P."/>
            <person name="Malfatti S."/>
            <person name="Shin M."/>
            <person name="Vergez L."/>
            <person name="Schmutz J."/>
            <person name="Larimer F."/>
            <person name="Land M."/>
            <person name="Hauser L."/>
            <person name="Kyrpides N."/>
            <person name="Mikhailova N."/>
            <person name="Romine M.F."/>
            <person name="Fredrickson J."/>
            <person name="Tiedje J."/>
            <person name="Richardson P."/>
        </authorList>
    </citation>
    <scope>NUCLEOTIDE SEQUENCE [LARGE SCALE GENOMIC DNA]</scope>
    <source>
        <strain evidence="2">CN-32</strain>
    </source>
</reference>
<dbReference type="STRING" id="319224.Sputcn32_0165"/>
<dbReference type="Pfam" id="PF13401">
    <property type="entry name" value="AAA_22"/>
    <property type="match status" value="1"/>
</dbReference>
<accession>A4Y1R8</accession>
<dbReference type="PANTHER" id="PTHR35894:SF1">
    <property type="entry name" value="PHOSPHORIBULOKINASE _ URIDINE KINASE FAMILY"/>
    <property type="match status" value="1"/>
</dbReference>
<dbReference type="PANTHER" id="PTHR35894">
    <property type="entry name" value="GENERAL SECRETION PATHWAY PROTEIN A-RELATED"/>
    <property type="match status" value="1"/>
</dbReference>
<feature type="domain" description="AAA+ ATPase" evidence="1">
    <location>
        <begin position="39"/>
        <end position="191"/>
    </location>
</feature>
<dbReference type="InterPro" id="IPR027417">
    <property type="entry name" value="P-loop_NTPase"/>
</dbReference>
<dbReference type="Gene3D" id="3.40.50.300">
    <property type="entry name" value="P-loop containing nucleotide triphosphate hydrolases"/>
    <property type="match status" value="1"/>
</dbReference>
<dbReference type="InterPro" id="IPR052026">
    <property type="entry name" value="ExeA_AAA_ATPase_DNA-bind"/>
</dbReference>
<dbReference type="HOGENOM" id="CLU_079348_0_0_6"/>
<evidence type="ECO:0000313" key="2">
    <source>
        <dbReference type="EMBL" id="ABP73901.1"/>
    </source>
</evidence>
<gene>
    <name evidence="2" type="ordered locus">Sputcn32_0165</name>
</gene>
<organism evidence="2">
    <name type="scientific">Shewanella putrefaciens (strain CN-32 / ATCC BAA-453)</name>
    <dbReference type="NCBI Taxonomy" id="319224"/>
    <lineage>
        <taxon>Bacteria</taxon>
        <taxon>Pseudomonadati</taxon>
        <taxon>Pseudomonadota</taxon>
        <taxon>Gammaproteobacteria</taxon>
        <taxon>Alteromonadales</taxon>
        <taxon>Shewanellaceae</taxon>
        <taxon>Shewanella</taxon>
    </lineage>
</organism>
<dbReference type="SUPFAM" id="SSF52540">
    <property type="entry name" value="P-loop containing nucleoside triphosphate hydrolases"/>
    <property type="match status" value="1"/>
</dbReference>
<evidence type="ECO:0000259" key="1">
    <source>
        <dbReference type="SMART" id="SM00382"/>
    </source>
</evidence>
<sequence>MQLEVMEHYGIIKYFRDADYFETEHQRRIFNQLKKVIPEGQLIALSGVVGSGKTTTLSRLQDLLAKEKKVIVAKSLSVEKTKTNLGTLITALFYDVSGDKDYRVPKLGEKRERELRDLIQDVKKPVVLLVDEAHDLHHRTLTGLKRLMEVIRDGGGKLSILLAGHPKLKNDLKGPTMEEVGYRTIVVSLDAMQGNLREYVYWLLDNCTDDKTKPTDVIEEQAIDYLVERLTTPLQIEQHLSLALEEGFNVGVKPITVDVLDLTLSRRINDIEPRLIRHGYSEKVLVDQFHYKPAELRKFFKGELDANRVKEITQDLREAGLPI</sequence>
<dbReference type="eggNOG" id="COG3267">
    <property type="taxonomic scope" value="Bacteria"/>
</dbReference>
<name>A4Y1R8_SHEPC</name>
<dbReference type="EMBL" id="CP000681">
    <property type="protein sequence ID" value="ABP73901.1"/>
    <property type="molecule type" value="Genomic_DNA"/>
</dbReference>